<dbReference type="GO" id="GO:0016020">
    <property type="term" value="C:membrane"/>
    <property type="evidence" value="ECO:0007669"/>
    <property type="project" value="UniProtKB-SubCell"/>
</dbReference>
<dbReference type="InterPro" id="IPR017464">
    <property type="entry name" value="Sugar_tfrase_EpsB_2"/>
</dbReference>
<evidence type="ECO:0000259" key="7">
    <source>
        <dbReference type="Pfam" id="PF02397"/>
    </source>
</evidence>
<accession>E6PV67</accession>
<feature type="transmembrane region" description="Helical" evidence="6">
    <location>
        <begin position="285"/>
        <end position="308"/>
    </location>
</feature>
<dbReference type="Pfam" id="PF02397">
    <property type="entry name" value="Bac_transf"/>
    <property type="match status" value="1"/>
</dbReference>
<gene>
    <name evidence="8" type="ORF">CARN2_4306</name>
</gene>
<protein>
    <submittedName>
        <fullName evidence="8">Putative sugar transferase</fullName>
    </submittedName>
</protein>
<feature type="transmembrane region" description="Helical" evidence="6">
    <location>
        <begin position="46"/>
        <end position="70"/>
    </location>
</feature>
<evidence type="ECO:0000313" key="8">
    <source>
        <dbReference type="EMBL" id="CBH98855.1"/>
    </source>
</evidence>
<evidence type="ECO:0000256" key="2">
    <source>
        <dbReference type="ARBA" id="ARBA00022679"/>
    </source>
</evidence>
<evidence type="ECO:0000256" key="6">
    <source>
        <dbReference type="SAM" id="Phobius"/>
    </source>
</evidence>
<keyword evidence="5 6" id="KW-0472">Membrane</keyword>
<dbReference type="NCBIfam" id="TIGR03025">
    <property type="entry name" value="EPS_sugtrans"/>
    <property type="match status" value="1"/>
</dbReference>
<dbReference type="GO" id="GO:0009242">
    <property type="term" value="P:colanic acid biosynthetic process"/>
    <property type="evidence" value="ECO:0007669"/>
    <property type="project" value="TreeGrafter"/>
</dbReference>
<keyword evidence="3 6" id="KW-0812">Transmembrane</keyword>
<feature type="transmembrane region" description="Helical" evidence="6">
    <location>
        <begin position="21"/>
        <end position="40"/>
    </location>
</feature>
<keyword evidence="2 8" id="KW-0808">Transferase</keyword>
<evidence type="ECO:0000256" key="1">
    <source>
        <dbReference type="ARBA" id="ARBA00004141"/>
    </source>
</evidence>
<comment type="caution">
    <text evidence="8">The sequence shown here is derived from an EMBL/GenBank/DDBJ whole genome shotgun (WGS) entry which is preliminary data.</text>
</comment>
<dbReference type="GO" id="GO:0089702">
    <property type="term" value="F:undecaprenyl-phosphate glucose phosphotransferase activity"/>
    <property type="evidence" value="ECO:0007669"/>
    <property type="project" value="TreeGrafter"/>
</dbReference>
<feature type="transmembrane region" description="Helical" evidence="6">
    <location>
        <begin position="112"/>
        <end position="131"/>
    </location>
</feature>
<evidence type="ECO:0000256" key="5">
    <source>
        <dbReference type="ARBA" id="ARBA00023136"/>
    </source>
</evidence>
<evidence type="ECO:0000256" key="4">
    <source>
        <dbReference type="ARBA" id="ARBA00022989"/>
    </source>
</evidence>
<reference evidence="8" key="1">
    <citation type="submission" date="2009-10" db="EMBL/GenBank/DDBJ databases">
        <title>Diversity of trophic interactions inside an arsenic-rich microbial ecosystem.</title>
        <authorList>
            <person name="Bertin P.N."/>
            <person name="Heinrich-Salmeron A."/>
            <person name="Pelletier E."/>
            <person name="Goulhen-Chollet F."/>
            <person name="Arsene-Ploetze F."/>
            <person name="Gallien S."/>
            <person name="Calteau A."/>
            <person name="Vallenet D."/>
            <person name="Casiot C."/>
            <person name="Chane-Woon-Ming B."/>
            <person name="Giloteaux L."/>
            <person name="Barakat M."/>
            <person name="Bonnefoy V."/>
            <person name="Bruneel O."/>
            <person name="Chandler M."/>
            <person name="Cleiss J."/>
            <person name="Duran R."/>
            <person name="Elbaz-Poulichet F."/>
            <person name="Fonknechten N."/>
            <person name="Lauga B."/>
            <person name="Mornico D."/>
            <person name="Ortet P."/>
            <person name="Schaeffer C."/>
            <person name="Siguier P."/>
            <person name="Alexander Thil Smith A."/>
            <person name="Van Dorsselaer A."/>
            <person name="Weissenbach J."/>
            <person name="Medigue C."/>
            <person name="Le Paslier D."/>
        </authorList>
    </citation>
    <scope>NUCLEOTIDE SEQUENCE</scope>
</reference>
<dbReference type="AlphaFoldDB" id="E6PV67"/>
<organism evidence="8">
    <name type="scientific">mine drainage metagenome</name>
    <dbReference type="NCBI Taxonomy" id="410659"/>
    <lineage>
        <taxon>unclassified sequences</taxon>
        <taxon>metagenomes</taxon>
        <taxon>ecological metagenomes</taxon>
    </lineage>
</organism>
<dbReference type="EMBL" id="CABM01000063">
    <property type="protein sequence ID" value="CBH98855.1"/>
    <property type="molecule type" value="Genomic_DNA"/>
</dbReference>
<evidence type="ECO:0000256" key="3">
    <source>
        <dbReference type="ARBA" id="ARBA00022692"/>
    </source>
</evidence>
<dbReference type="PANTHER" id="PTHR30576">
    <property type="entry name" value="COLANIC BIOSYNTHESIS UDP-GLUCOSE LIPID CARRIER TRANSFERASE"/>
    <property type="match status" value="1"/>
</dbReference>
<keyword evidence="4 6" id="KW-1133">Transmembrane helix</keyword>
<dbReference type="NCBIfam" id="TIGR03013">
    <property type="entry name" value="EpsB_2"/>
    <property type="match status" value="1"/>
</dbReference>
<feature type="domain" description="Bacterial sugar transferase" evidence="7">
    <location>
        <begin position="280"/>
        <end position="463"/>
    </location>
</feature>
<feature type="transmembrane region" description="Helical" evidence="6">
    <location>
        <begin position="82"/>
        <end position="106"/>
    </location>
</feature>
<comment type="subcellular location">
    <subcellularLocation>
        <location evidence="1">Membrane</location>
        <topology evidence="1">Multi-pass membrane protein</topology>
    </subcellularLocation>
</comment>
<name>E6PV67_9ZZZZ</name>
<dbReference type="Gene3D" id="3.40.50.720">
    <property type="entry name" value="NAD(P)-binding Rossmann-like Domain"/>
    <property type="match status" value="1"/>
</dbReference>
<dbReference type="InterPro" id="IPR003362">
    <property type="entry name" value="Bact_transf"/>
</dbReference>
<dbReference type="PANTHER" id="PTHR30576:SF21">
    <property type="entry name" value="UDP-GLUCOSE:UNDECAPRENYL-PHOSPHATE GLUCOSE-1-PHOSPHATE TRANSFERASE"/>
    <property type="match status" value="1"/>
</dbReference>
<proteinExistence type="predicted"/>
<dbReference type="InterPro" id="IPR017475">
    <property type="entry name" value="EPS_sugar_tfrase"/>
</dbReference>
<sequence>MIRVFDQYVPTRTVLELLTDFIVLMLSAVLSGATLVMLARPNDPDLVAVQATLLPAVIFASGMLLLYVTFGAYQRVRVNSLCTLLLCALLATMVSVGPLFFVYAQSFFPHRYALRFLGFAYLYQFLLLLLIRQPLLGSHTARLWTRSVLLVGCGPDALSVATDIDSQASGVYRLVGFYPSGHESGQAPKLPAPLFSRDQELNALVAEHRIDEIVVAVREQRGGALPLRQLLECRIQGIPVHSLATFSERLKGEVPLDSLKASWLIYGHGFAQGAVRTVVKRAFDILTSLALLALAWPVMLLTTLAIWIEDGAPVIFRQERVGRFGRTFDVLKFRSMRKDAEKDGVARWAQANDSRITRVGRFIRKTRIDELPQLFNVLKGEMSLVGPRPERPSFVDQLTEDVPYYAVRHSVKPGVTGWAQVRFSYGASLSEARRKLQFDLYYVKNHSLLLDLQIILETVRVVIFGEGAR</sequence>